<dbReference type="RefSeq" id="XP_001226829.1">
    <property type="nucleotide sequence ID" value="XM_001226828.1"/>
</dbReference>
<dbReference type="FunFam" id="2.160.20.10:FF:000023">
    <property type="entry name" value="Exo-beta-1,3-glucanase Exg0"/>
    <property type="match status" value="1"/>
</dbReference>
<dbReference type="OMA" id="QVEWSDM"/>
<evidence type="ECO:0000313" key="2">
    <source>
        <dbReference type="EMBL" id="EAQ84888.1"/>
    </source>
</evidence>
<organism evidence="2 3">
    <name type="scientific">Chaetomium globosum (strain ATCC 6205 / CBS 148.51 / DSM 1962 / NBRC 6347 / NRRL 1970)</name>
    <name type="common">Soil fungus</name>
    <dbReference type="NCBI Taxonomy" id="306901"/>
    <lineage>
        <taxon>Eukaryota</taxon>
        <taxon>Fungi</taxon>
        <taxon>Dikarya</taxon>
        <taxon>Ascomycota</taxon>
        <taxon>Pezizomycotina</taxon>
        <taxon>Sordariomycetes</taxon>
        <taxon>Sordariomycetidae</taxon>
        <taxon>Sordariales</taxon>
        <taxon>Chaetomiaceae</taxon>
        <taxon>Chaetomium</taxon>
    </lineage>
</organism>
<dbReference type="PANTHER" id="PTHR33928">
    <property type="entry name" value="POLYGALACTURONASE QRT3"/>
    <property type="match status" value="1"/>
</dbReference>
<dbReference type="InterPro" id="IPR024535">
    <property type="entry name" value="RHGA/B-epi-like_pectate_lyase"/>
</dbReference>
<dbReference type="GeneID" id="4395282"/>
<dbReference type="OrthoDB" id="1046782at2759"/>
<dbReference type="VEuPathDB" id="FungiDB:CHGG_08902"/>
<dbReference type="InterPro" id="IPR012334">
    <property type="entry name" value="Pectin_lyas_fold"/>
</dbReference>
<dbReference type="PROSITE" id="PS50206">
    <property type="entry name" value="RHODANESE_3"/>
    <property type="match status" value="1"/>
</dbReference>
<dbReference type="PANTHER" id="PTHR33928:SF2">
    <property type="entry name" value="PECTATE LYASE SUPERFAMILY PROTEIN DOMAIN-CONTAINING PROTEIN-RELATED"/>
    <property type="match status" value="1"/>
</dbReference>
<dbReference type="eggNOG" id="ENOG502QV54">
    <property type="taxonomic scope" value="Eukaryota"/>
</dbReference>
<evidence type="ECO:0000313" key="3">
    <source>
        <dbReference type="Proteomes" id="UP000001056"/>
    </source>
</evidence>
<dbReference type="InParanoid" id="Q2GT02"/>
<feature type="domain" description="Rhodanese" evidence="1">
    <location>
        <begin position="709"/>
        <end position="742"/>
    </location>
</feature>
<dbReference type="EMBL" id="CH408034">
    <property type="protein sequence ID" value="EAQ84888.1"/>
    <property type="molecule type" value="Genomic_DNA"/>
</dbReference>
<dbReference type="InterPro" id="IPR039279">
    <property type="entry name" value="QRT3-like"/>
</dbReference>
<dbReference type="Proteomes" id="UP000001056">
    <property type="component" value="Unassembled WGS sequence"/>
</dbReference>
<keyword evidence="3" id="KW-1185">Reference proteome</keyword>
<dbReference type="InterPro" id="IPR001763">
    <property type="entry name" value="Rhodanese-like_dom"/>
</dbReference>
<dbReference type="InterPro" id="IPR011050">
    <property type="entry name" value="Pectin_lyase_fold/virulence"/>
</dbReference>
<dbReference type="GO" id="GO:0004650">
    <property type="term" value="F:polygalacturonase activity"/>
    <property type="evidence" value="ECO:0007669"/>
    <property type="project" value="InterPro"/>
</dbReference>
<dbReference type="HOGENOM" id="CLU_002540_2_2_1"/>
<dbReference type="Gene3D" id="2.160.20.10">
    <property type="entry name" value="Single-stranded right-handed beta-helix, Pectin lyase-like"/>
    <property type="match status" value="2"/>
</dbReference>
<evidence type="ECO:0000259" key="1">
    <source>
        <dbReference type="PROSITE" id="PS50206"/>
    </source>
</evidence>
<dbReference type="FunFam" id="2.160.20.10:FF:000026">
    <property type="entry name" value="Exo-beta-1,3-glucanase Exg0"/>
    <property type="match status" value="1"/>
</dbReference>
<proteinExistence type="predicted"/>
<protein>
    <recommendedName>
        <fullName evidence="1">Rhodanese domain-containing protein</fullName>
    </recommendedName>
</protein>
<gene>
    <name evidence="2" type="ORF">CHGG_08902</name>
</gene>
<dbReference type="Pfam" id="PF12708">
    <property type="entry name" value="Pect-lyase_RHGA_epim"/>
    <property type="match status" value="2"/>
</dbReference>
<dbReference type="CDD" id="cd23668">
    <property type="entry name" value="GH55_beta13glucanase-like"/>
    <property type="match status" value="1"/>
</dbReference>
<dbReference type="STRING" id="306901.Q2GT02"/>
<name>Q2GT02_CHAGB</name>
<dbReference type="AlphaFoldDB" id="Q2GT02"/>
<reference evidence="3" key="1">
    <citation type="journal article" date="2015" name="Genome Announc.">
        <title>Draft genome sequence of the cellulolytic fungus Chaetomium globosum.</title>
        <authorList>
            <person name="Cuomo C.A."/>
            <person name="Untereiner W.A."/>
            <person name="Ma L.-J."/>
            <person name="Grabherr M."/>
            <person name="Birren B.W."/>
        </authorList>
    </citation>
    <scope>NUCLEOTIDE SEQUENCE [LARGE SCALE GENOMIC DNA]</scope>
    <source>
        <strain evidence="3">ATCC 6205 / CBS 148.51 / DSM 1962 / NBRC 6347 / NRRL 1970</strain>
    </source>
</reference>
<dbReference type="SUPFAM" id="SSF51126">
    <property type="entry name" value="Pectin lyase-like"/>
    <property type="match status" value="2"/>
</dbReference>
<accession>Q2GT02</accession>
<sequence length="805" mass="85881">MSLAYKGFRATAFLHSPVARQPAMGFSSYTQSYPTRPPACFRRRKPAMVPDTIGPLVGGPIVGYVLANQGVAPFAGGNYPVFRNVKDYGARGDGVTDDTAAINAAINAGNPCNKGCVSTTTTPALVYFPAGTYLISSSIFPAYFTQLIGDAASPPTLKATSNFAGFGLIDGNPYYTPVLNWKSQNVFFRQVRNFVIDTTAIPPGTAATGMHWPTSQATSLQNIVFNMPATGDVVHVGLFIEEGSGGFMTDLTFNGGATGASMGNQQYTMRNLKFNNCKTAIIQIWDWGWTYAGLSINNCQVGIDMSAGGAANKLDVGSVTLLDSSFTNVPVAILTAWSTSSNPATAGSLVMENIALNNVPVAVKGPSGTMLAGGSLTIDAWANGHSYGTSGPNKFAGPISPNPRPGSLVSNGRYYTRSKPQYENTPASSFISVRSEGARGDASADDTTALQNAINKAVAQNKILFLDYGLYRVTNTIRIPPGAKIVGESFPVILSSGGFFNDINNPKPVLQVGETSGQQGQVELSDFIVSTQGVQAGATCIEWNLASGGTPSGMWDVHVRIGGFTGTQQQVAQCLKTPGNAAVNPNCMVAFMGMHVTKAASGLYMENVWIWTADHDIDEAQNTQITIYAGRGLYIESENGPFWLWGTGSEHFVLYQYQFANTRNIFMGQIQTETPYFQPTPNALVPFPPVSALRDPDFNAQCAGVEGNCAAAWGLRVIDSRDVFLYGGGLYSFFDNYSTACSTFEAGQTCQQRIVSIEGSATNVNLYNVNTIGTREMITRNGGRVAWFADNVNTFASNVAVYKTN</sequence>